<dbReference type="InterPro" id="IPR006108">
    <property type="entry name" value="3HC_DH_C"/>
</dbReference>
<feature type="domain" description="3-hydroxyacyl-CoA dehydrogenase C-terminal" evidence="3">
    <location>
        <begin position="327"/>
        <end position="407"/>
    </location>
</feature>
<dbReference type="GO" id="GO:0008691">
    <property type="term" value="F:3-hydroxybutyryl-CoA dehydrogenase activity"/>
    <property type="evidence" value="ECO:0007669"/>
    <property type="project" value="TreeGrafter"/>
</dbReference>
<evidence type="ECO:0000256" key="2">
    <source>
        <dbReference type="ARBA" id="ARBA00023002"/>
    </source>
</evidence>
<dbReference type="RefSeq" id="WP_115812313.1">
    <property type="nucleotide sequence ID" value="NZ_QREI01000009.1"/>
</dbReference>
<accession>A0A3D9LL44</accession>
<gene>
    <name evidence="5" type="ORF">DFQ09_109141</name>
</gene>
<feature type="domain" description="3-hydroxyacyl-CoA dehydrogenase NAD binding" evidence="4">
    <location>
        <begin position="19"/>
        <end position="197"/>
    </location>
</feature>
<dbReference type="AlphaFoldDB" id="A0A3D9LL44"/>
<dbReference type="InterPro" id="IPR008927">
    <property type="entry name" value="6-PGluconate_DH-like_C_sf"/>
</dbReference>
<proteinExistence type="inferred from homology"/>
<dbReference type="SUPFAM" id="SSF48179">
    <property type="entry name" value="6-phosphogluconate dehydrogenase C-terminal domain-like"/>
    <property type="match status" value="2"/>
</dbReference>
<keyword evidence="2" id="KW-0560">Oxidoreductase</keyword>
<dbReference type="PANTHER" id="PTHR48075:SF5">
    <property type="entry name" value="3-HYDROXYBUTYRYL-COA DEHYDROGENASE"/>
    <property type="match status" value="1"/>
</dbReference>
<dbReference type="InterPro" id="IPR006180">
    <property type="entry name" value="3-OHacyl-CoA_DH_CS"/>
</dbReference>
<dbReference type="SUPFAM" id="SSF51735">
    <property type="entry name" value="NAD(P)-binding Rossmann-fold domains"/>
    <property type="match status" value="1"/>
</dbReference>
<organism evidence="5 6">
    <name type="scientific">Winogradskyella pacifica</name>
    <dbReference type="NCBI Taxonomy" id="664642"/>
    <lineage>
        <taxon>Bacteria</taxon>
        <taxon>Pseudomonadati</taxon>
        <taxon>Bacteroidota</taxon>
        <taxon>Flavobacteriia</taxon>
        <taxon>Flavobacteriales</taxon>
        <taxon>Flavobacteriaceae</taxon>
        <taxon>Winogradskyella</taxon>
    </lineage>
</organism>
<dbReference type="PROSITE" id="PS00067">
    <property type="entry name" value="3HCDH"/>
    <property type="match status" value="1"/>
</dbReference>
<dbReference type="OrthoDB" id="9771883at2"/>
<evidence type="ECO:0000259" key="3">
    <source>
        <dbReference type="Pfam" id="PF00725"/>
    </source>
</evidence>
<dbReference type="InterPro" id="IPR013328">
    <property type="entry name" value="6PGD_dom2"/>
</dbReference>
<evidence type="ECO:0000313" key="5">
    <source>
        <dbReference type="EMBL" id="REE08078.1"/>
    </source>
</evidence>
<comment type="similarity">
    <text evidence="1">Belongs to the 3-hydroxyacyl-CoA dehydrogenase family.</text>
</comment>
<dbReference type="PANTHER" id="PTHR48075">
    <property type="entry name" value="3-HYDROXYACYL-COA DEHYDROGENASE FAMILY PROTEIN"/>
    <property type="match status" value="1"/>
</dbReference>
<keyword evidence="6" id="KW-1185">Reference proteome</keyword>
<dbReference type="Proteomes" id="UP000256919">
    <property type="component" value="Unassembled WGS sequence"/>
</dbReference>
<protein>
    <submittedName>
        <fullName evidence="5">3-hydroxybutyryl-CoA dehydrogenase</fullName>
    </submittedName>
</protein>
<dbReference type="Pfam" id="PF02737">
    <property type="entry name" value="3HCDH_N"/>
    <property type="match status" value="1"/>
</dbReference>
<dbReference type="Pfam" id="PF00725">
    <property type="entry name" value="3HCDH"/>
    <property type="match status" value="2"/>
</dbReference>
<dbReference type="GO" id="GO:0006635">
    <property type="term" value="P:fatty acid beta-oxidation"/>
    <property type="evidence" value="ECO:0007669"/>
    <property type="project" value="TreeGrafter"/>
</dbReference>
<dbReference type="Gene3D" id="3.40.50.720">
    <property type="entry name" value="NAD(P)-binding Rossmann-like Domain"/>
    <property type="match status" value="1"/>
</dbReference>
<comment type="caution">
    <text evidence="5">The sequence shown here is derived from an EMBL/GenBank/DDBJ whole genome shotgun (WGS) entry which is preliminary data.</text>
</comment>
<evidence type="ECO:0000256" key="1">
    <source>
        <dbReference type="ARBA" id="ARBA00009463"/>
    </source>
</evidence>
<dbReference type="FunFam" id="3.40.50.720:FF:000009">
    <property type="entry name" value="Fatty oxidation complex, alpha subunit"/>
    <property type="match status" value="1"/>
</dbReference>
<dbReference type="InterPro" id="IPR036291">
    <property type="entry name" value="NAD(P)-bd_dom_sf"/>
</dbReference>
<dbReference type="GO" id="GO:0070403">
    <property type="term" value="F:NAD+ binding"/>
    <property type="evidence" value="ECO:0007669"/>
    <property type="project" value="InterPro"/>
</dbReference>
<evidence type="ECO:0000259" key="4">
    <source>
        <dbReference type="Pfam" id="PF02737"/>
    </source>
</evidence>
<sequence>MSENQKSKIVNPQSQINRVGIIGGGTMGSGIAQVAATSGCKVKLYDTNQAALDKAKGSLEKILLRLIEKGRIDTSEKDRIQANIAYVSNLKDLADSNLTIEAIIENLDIKKKVFSELESYVADDCIIASNTSSLSIASIAASLNKPERCVGIHFFNPAPLMKLVEVIPAIQTSTEVLEKAIQTIKDWKKVVAVAKDTPGFIVNRVARPFYGEALRIYEEGLADFATIDHSLKTLGGFRMGPFELMDFIGNDVNYTVTETVFTAFYFDPRYKPSLTQKRFSEAGYLGRKSGKGFYDYDKNGKIIETNHANTKTFETYEDEEFLKNQIFDRVLVMLINEAADALFLNIASAEDIDNAMTKGVNYPNGLLAWADEKGIDWCVSKLDDLYNEYHEDRYRCSPLLRNMKKTGLRFFENQV</sequence>
<reference evidence="5 6" key="1">
    <citation type="submission" date="2018-07" db="EMBL/GenBank/DDBJ databases">
        <title>Genomic Encyclopedia of Type Strains, Phase III (KMG-III): the genomes of soil and plant-associated and newly described type strains.</title>
        <authorList>
            <person name="Whitman W."/>
        </authorList>
    </citation>
    <scope>NUCLEOTIDE SEQUENCE [LARGE SCALE GENOMIC DNA]</scope>
    <source>
        <strain evidence="5 6">CECT 7948</strain>
    </source>
</reference>
<feature type="domain" description="3-hydroxyacyl-CoA dehydrogenase C-terminal" evidence="3">
    <location>
        <begin position="199"/>
        <end position="296"/>
    </location>
</feature>
<dbReference type="Gene3D" id="1.10.1040.10">
    <property type="entry name" value="N-(1-d-carboxylethyl)-l-norvaline Dehydrogenase, domain 2"/>
    <property type="match status" value="2"/>
</dbReference>
<name>A0A3D9LL44_9FLAO</name>
<dbReference type="InterPro" id="IPR006176">
    <property type="entry name" value="3-OHacyl-CoA_DH_NAD-bd"/>
</dbReference>
<evidence type="ECO:0000313" key="6">
    <source>
        <dbReference type="Proteomes" id="UP000256919"/>
    </source>
</evidence>
<dbReference type="EMBL" id="QREI01000009">
    <property type="protein sequence ID" value="REE08078.1"/>
    <property type="molecule type" value="Genomic_DNA"/>
</dbReference>